<dbReference type="InterPro" id="IPR011079">
    <property type="entry name" value="Ala_racemase_C"/>
</dbReference>
<dbReference type="EMBL" id="JAUZQE010000018">
    <property type="protein sequence ID" value="MDR4126122.1"/>
    <property type="molecule type" value="Genomic_DNA"/>
</dbReference>
<dbReference type="InterPro" id="IPR029066">
    <property type="entry name" value="PLP-binding_barrel"/>
</dbReference>
<evidence type="ECO:0000256" key="4">
    <source>
        <dbReference type="ARBA" id="ARBA00007880"/>
    </source>
</evidence>
<comment type="catalytic activity">
    <reaction evidence="1">
        <text>L-alanine = D-alanine</text>
        <dbReference type="Rhea" id="RHEA:20249"/>
        <dbReference type="ChEBI" id="CHEBI:57416"/>
        <dbReference type="ChEBI" id="CHEBI:57972"/>
        <dbReference type="EC" id="5.1.1.1"/>
    </reaction>
</comment>
<keyword evidence="11" id="KW-1185">Reference proteome</keyword>
<evidence type="ECO:0000256" key="7">
    <source>
        <dbReference type="ARBA" id="ARBA00023235"/>
    </source>
</evidence>
<dbReference type="SMART" id="SM01005">
    <property type="entry name" value="Ala_racemase_C"/>
    <property type="match status" value="1"/>
</dbReference>
<organism evidence="10 11">
    <name type="scientific">Yanghanlia caeni</name>
    <dbReference type="NCBI Taxonomy" id="3064283"/>
    <lineage>
        <taxon>Bacteria</taxon>
        <taxon>Pseudomonadati</taxon>
        <taxon>Pseudomonadota</taxon>
        <taxon>Betaproteobacteria</taxon>
        <taxon>Burkholderiales</taxon>
        <taxon>Alcaligenaceae</taxon>
        <taxon>Yanghanlia</taxon>
    </lineage>
</organism>
<keyword evidence="7 10" id="KW-0413">Isomerase</keyword>
<dbReference type="InterPro" id="IPR000821">
    <property type="entry name" value="Ala_racemase"/>
</dbReference>
<sequence length="386" mass="40189">MTRHRASPALDPVAWAHVNTAAIAQNLAWLRSRLHGAVAEPAHPPRLWAVVKADAYGHGLAHVLQALHDADGICVGDLHEAHTARHHGWRGPVLVLSVWGVRPNDLCDPALGELHVVVDDDATLHLLEALPPGRPAPCAWLRHAGCLHSLGFADAEYARAHERLHACAQAGVLAGVGHLLHYASAEDPEALADERAAFLAATAGLPGPRCTGNSAALCGSPHTVAGDDWARCGLALYGASALPGVTGPELGLQPAMSLHARLVAVQTVRAGEPVGYGGSYRAPHDTRIGVAGVGYGHGIPRNLWQRGMALVGRPCRRVPLAGRVTMDCLTIDLGPHATEGAGDIVTLWGHGADSACLPVEHAAAACDTIAADLLTGLTARMPLMAS</sequence>
<evidence type="ECO:0000256" key="2">
    <source>
        <dbReference type="ARBA" id="ARBA00001933"/>
    </source>
</evidence>
<dbReference type="Pfam" id="PF01168">
    <property type="entry name" value="Ala_racemase_N"/>
    <property type="match status" value="1"/>
</dbReference>
<evidence type="ECO:0000256" key="3">
    <source>
        <dbReference type="ARBA" id="ARBA00004752"/>
    </source>
</evidence>
<evidence type="ECO:0000256" key="6">
    <source>
        <dbReference type="ARBA" id="ARBA00022898"/>
    </source>
</evidence>
<dbReference type="EC" id="5.1.1.1" evidence="5"/>
<dbReference type="Gene3D" id="3.20.20.10">
    <property type="entry name" value="Alanine racemase"/>
    <property type="match status" value="1"/>
</dbReference>
<proteinExistence type="inferred from homology"/>
<dbReference type="RefSeq" id="WP_347287083.1">
    <property type="nucleotide sequence ID" value="NZ_JAUZQE010000018.1"/>
</dbReference>
<dbReference type="PANTHER" id="PTHR30511">
    <property type="entry name" value="ALANINE RACEMASE"/>
    <property type="match status" value="1"/>
</dbReference>
<comment type="pathway">
    <text evidence="3">Cell wall biogenesis; peptidoglycan biosynthesis.</text>
</comment>
<evidence type="ECO:0000313" key="11">
    <source>
        <dbReference type="Proteomes" id="UP001232156"/>
    </source>
</evidence>
<comment type="similarity">
    <text evidence="4">Belongs to the alanine racemase family.</text>
</comment>
<evidence type="ECO:0000313" key="10">
    <source>
        <dbReference type="EMBL" id="MDR4126122.1"/>
    </source>
</evidence>
<dbReference type="Gene3D" id="2.40.37.10">
    <property type="entry name" value="Lyase, Ornithine Decarboxylase, Chain A, domain 1"/>
    <property type="match status" value="1"/>
</dbReference>
<dbReference type="PRINTS" id="PR00992">
    <property type="entry name" value="ALARACEMASE"/>
</dbReference>
<name>A0ABU1D6Q7_9BURK</name>
<feature type="domain" description="Alanine racemase C-terminal" evidence="9">
    <location>
        <begin position="255"/>
        <end position="386"/>
    </location>
</feature>
<keyword evidence="6" id="KW-0663">Pyridoxal phosphate</keyword>
<dbReference type="InterPro" id="IPR009006">
    <property type="entry name" value="Ala_racemase/Decarboxylase_C"/>
</dbReference>
<dbReference type="GO" id="GO:0008784">
    <property type="term" value="F:alanine racemase activity"/>
    <property type="evidence" value="ECO:0007669"/>
    <property type="project" value="UniProtKB-EC"/>
</dbReference>
<dbReference type="SUPFAM" id="SSF51419">
    <property type="entry name" value="PLP-binding barrel"/>
    <property type="match status" value="1"/>
</dbReference>
<evidence type="ECO:0000256" key="5">
    <source>
        <dbReference type="ARBA" id="ARBA00013089"/>
    </source>
</evidence>
<protein>
    <recommendedName>
        <fullName evidence="5">alanine racemase</fullName>
        <ecNumber evidence="5">5.1.1.1</ecNumber>
    </recommendedName>
</protein>
<dbReference type="SUPFAM" id="SSF50621">
    <property type="entry name" value="Alanine racemase C-terminal domain-like"/>
    <property type="match status" value="1"/>
</dbReference>
<evidence type="ECO:0000256" key="8">
    <source>
        <dbReference type="ARBA" id="ARBA00037912"/>
    </source>
</evidence>
<dbReference type="InterPro" id="IPR020622">
    <property type="entry name" value="Ala_racemase_pyridoxalP-BS"/>
</dbReference>
<comment type="cofactor">
    <cofactor evidence="2">
        <name>pyridoxal 5'-phosphate</name>
        <dbReference type="ChEBI" id="CHEBI:597326"/>
    </cofactor>
</comment>
<dbReference type="Pfam" id="PF00842">
    <property type="entry name" value="Ala_racemase_C"/>
    <property type="match status" value="1"/>
</dbReference>
<evidence type="ECO:0000259" key="9">
    <source>
        <dbReference type="SMART" id="SM01005"/>
    </source>
</evidence>
<dbReference type="InterPro" id="IPR001608">
    <property type="entry name" value="Ala_racemase_N"/>
</dbReference>
<dbReference type="Proteomes" id="UP001232156">
    <property type="component" value="Unassembled WGS sequence"/>
</dbReference>
<gene>
    <name evidence="10" type="primary">alr</name>
    <name evidence="10" type="ORF">Q8947_09020</name>
</gene>
<dbReference type="PANTHER" id="PTHR30511:SF4">
    <property type="entry name" value="ALANINE RACEMASE, BIOSYNTHETIC"/>
    <property type="match status" value="1"/>
</dbReference>
<reference evidence="10 11" key="1">
    <citation type="submission" date="2023-08" db="EMBL/GenBank/DDBJ databases">
        <title>Alcaligenaceae gen. nov., a novel taxon isolated from the sludge of Yixing Pesticide Factory.</title>
        <authorList>
            <person name="Ruan L."/>
        </authorList>
    </citation>
    <scope>NUCLEOTIDE SEQUENCE [LARGE SCALE GENOMIC DNA]</scope>
    <source>
        <strain evidence="10 11">LG-2</strain>
    </source>
</reference>
<accession>A0ABU1D6Q7</accession>
<comment type="caution">
    <text evidence="10">The sequence shown here is derived from an EMBL/GenBank/DDBJ whole genome shotgun (WGS) entry which is preliminary data.</text>
</comment>
<dbReference type="PROSITE" id="PS00395">
    <property type="entry name" value="ALANINE_RACEMASE"/>
    <property type="match status" value="1"/>
</dbReference>
<dbReference type="NCBIfam" id="TIGR00492">
    <property type="entry name" value="alr"/>
    <property type="match status" value="1"/>
</dbReference>
<comment type="pathway">
    <text evidence="8">Amino-acid biosynthesis; D-alanine biosynthesis; D-alanine from L-alanine: step 1/1.</text>
</comment>
<evidence type="ECO:0000256" key="1">
    <source>
        <dbReference type="ARBA" id="ARBA00000316"/>
    </source>
</evidence>